<proteinExistence type="predicted"/>
<dbReference type="EMBL" id="UIDG01000638">
    <property type="protein sequence ID" value="SUS08724.1"/>
    <property type="molecule type" value="Genomic_DNA"/>
</dbReference>
<name>A0A380TLZ4_9ZZZZ</name>
<accession>A0A380TLZ4</accession>
<sequence length="55" mass="6097">MTIRDLAREIAGEDLVADAGVLTALDAGRCRRVVVEGEPPHRLRPAHRSAPWEHE</sequence>
<reference evidence="1" key="1">
    <citation type="submission" date="2018-07" db="EMBL/GenBank/DDBJ databases">
        <authorList>
            <person name="Quirk P.G."/>
            <person name="Krulwich T.A."/>
        </authorList>
    </citation>
    <scope>NUCLEOTIDE SEQUENCE</scope>
</reference>
<gene>
    <name evidence="1" type="ORF">DF3PB_830010</name>
</gene>
<protein>
    <submittedName>
        <fullName evidence="1">Uncharacterized protein</fullName>
    </submittedName>
</protein>
<dbReference type="AlphaFoldDB" id="A0A380TLZ4"/>
<organism evidence="1">
    <name type="scientific">metagenome</name>
    <dbReference type="NCBI Taxonomy" id="256318"/>
    <lineage>
        <taxon>unclassified sequences</taxon>
        <taxon>metagenomes</taxon>
    </lineage>
</organism>
<evidence type="ECO:0000313" key="1">
    <source>
        <dbReference type="EMBL" id="SUS08724.1"/>
    </source>
</evidence>